<dbReference type="InterPro" id="IPR039741">
    <property type="entry name" value="UDP-sugar_pyrophosphorylase"/>
</dbReference>
<dbReference type="Proteomes" id="UP001489004">
    <property type="component" value="Unassembled WGS sequence"/>
</dbReference>
<sequence length="612" mass="67188">MFSPEQLKVLQGNEASFSQEDARLVNALLDLGQEHLFTHWPAPGQHDDDKVRQVAQLRHLDFNYNGGLVGYIQNAQRLLEDSRAGRNPFEGYTPVVPDGEKLDYGSESFQEYEELGAEAAGRAAFVLVAGGLGERLGYSGIKLALPAESATGTCFLQLYVESILALQARAQQQRPGTRLPLAIMTSGDTHKRTIKLLEDNHHFGMDPAQVHLIKQEKVACLSDNNAHLALDGKDPFTVQTKPHGHGDVHALLHSSGLVKRWQEEGLLWVCFFQDTNGLVFRALPAALGVSSRKDYDVNSLAVPRKAKEAIGGIAQLQHTSGRSMTINVEYNQLDPLLRATVNPEGDVNDESGYSPFPGNINQLVLKLSSYAPELERTQGIIAEFVNPKYADASKTQFKSSTRLECMMQDFPKELPSSARVGFTVINQVWAAYSPVKNSPADARAKAAEGNPSHSATTGELDIYEANCRSLQMIGTTVEGPEPRTFNGLDVQFWPRVVWSPAFAATFADLKAKVNGPGVRVGSNASLVIQGRQVEVAKLDVEGALVIKAGPDAIVKVDGLEVRNKGWRWMALNPDKPMTEEQFIRGFKPQTAKPQRSLDEVNIKLIWRGCDSK</sequence>
<accession>A0AAW1R5G4</accession>
<comment type="caution">
    <text evidence="8">The sequence shown here is derived from an EMBL/GenBank/DDBJ whole genome shotgun (WGS) entry which is preliminary data.</text>
</comment>
<gene>
    <name evidence="8" type="ORF">WJX72_002655</name>
</gene>
<dbReference type="AlphaFoldDB" id="A0AAW1R5G4"/>
<comment type="cofactor">
    <cofactor evidence="1">
        <name>Mn(2+)</name>
        <dbReference type="ChEBI" id="CHEBI:29035"/>
    </cofactor>
</comment>
<evidence type="ECO:0000256" key="3">
    <source>
        <dbReference type="ARBA" id="ARBA00022679"/>
    </source>
</evidence>
<comment type="cofactor">
    <cofactor evidence="2">
        <name>Mg(2+)</name>
        <dbReference type="ChEBI" id="CHEBI:18420"/>
    </cofactor>
</comment>
<evidence type="ECO:0000256" key="6">
    <source>
        <dbReference type="ARBA" id="ARBA00039080"/>
    </source>
</evidence>
<dbReference type="Gene3D" id="3.90.550.10">
    <property type="entry name" value="Spore Coat Polysaccharide Biosynthesis Protein SpsA, Chain A"/>
    <property type="match status" value="1"/>
</dbReference>
<evidence type="ECO:0000256" key="7">
    <source>
        <dbReference type="ARBA" id="ARBA00048259"/>
    </source>
</evidence>
<dbReference type="PANTHER" id="PTHR11952">
    <property type="entry name" value="UDP- GLUCOSE PYROPHOSPHORYLASE"/>
    <property type="match status" value="1"/>
</dbReference>
<keyword evidence="4" id="KW-0548">Nucleotidyltransferase</keyword>
<comment type="catalytic activity">
    <reaction evidence="7">
        <text>a monosaccharide 1-phosphate + UTP + H(+) = a UDP-monosaccharide + diphosphate</text>
        <dbReference type="Rhea" id="RHEA:13205"/>
        <dbReference type="ChEBI" id="CHEBI:15378"/>
        <dbReference type="ChEBI" id="CHEBI:33019"/>
        <dbReference type="ChEBI" id="CHEBI:46398"/>
        <dbReference type="ChEBI" id="CHEBI:140358"/>
        <dbReference type="ChEBI" id="CHEBI:140359"/>
        <dbReference type="EC" id="2.7.7.64"/>
    </reaction>
</comment>
<dbReference type="GO" id="GO:0003977">
    <property type="term" value="F:UDP-N-acetylglucosamine diphosphorylase activity"/>
    <property type="evidence" value="ECO:0007669"/>
    <property type="project" value="TreeGrafter"/>
</dbReference>
<dbReference type="Pfam" id="PF01704">
    <property type="entry name" value="UDPGP"/>
    <property type="match status" value="1"/>
</dbReference>
<dbReference type="Gene3D" id="2.160.10.30">
    <property type="match status" value="1"/>
</dbReference>
<dbReference type="EMBL" id="JALJOR010000001">
    <property type="protein sequence ID" value="KAK9828897.1"/>
    <property type="molecule type" value="Genomic_DNA"/>
</dbReference>
<keyword evidence="9" id="KW-1185">Reference proteome</keyword>
<dbReference type="GO" id="GO:0051748">
    <property type="term" value="F:UTP-monosaccharide-1-phosphate uridylyltransferase activity"/>
    <property type="evidence" value="ECO:0007669"/>
    <property type="project" value="UniProtKB-EC"/>
</dbReference>
<dbReference type="EC" id="2.7.7.64" evidence="6"/>
<dbReference type="FunFam" id="3.90.550.10:FF:000091">
    <property type="entry name" value="UDP-sugar pyrophosphorylase"/>
    <property type="match status" value="1"/>
</dbReference>
<dbReference type="SUPFAM" id="SSF53448">
    <property type="entry name" value="Nucleotide-diphospho-sugar transferases"/>
    <property type="match status" value="1"/>
</dbReference>
<evidence type="ECO:0000256" key="5">
    <source>
        <dbReference type="ARBA" id="ARBA00038047"/>
    </source>
</evidence>
<name>A0AAW1R5G4_9CHLO</name>
<protein>
    <recommendedName>
        <fullName evidence="6">UTP-monosaccharide-1-phosphate uridylyltransferase</fullName>
        <ecNumber evidence="6">2.7.7.64</ecNumber>
    </recommendedName>
</protein>
<dbReference type="InterPro" id="IPR029044">
    <property type="entry name" value="Nucleotide-diphossugar_trans"/>
</dbReference>
<evidence type="ECO:0000256" key="1">
    <source>
        <dbReference type="ARBA" id="ARBA00001936"/>
    </source>
</evidence>
<dbReference type="InterPro" id="IPR002618">
    <property type="entry name" value="UDPGP_fam"/>
</dbReference>
<keyword evidence="3" id="KW-0808">Transferase</keyword>
<dbReference type="GO" id="GO:0006048">
    <property type="term" value="P:UDP-N-acetylglucosamine biosynthetic process"/>
    <property type="evidence" value="ECO:0007669"/>
    <property type="project" value="TreeGrafter"/>
</dbReference>
<proteinExistence type="inferred from homology"/>
<dbReference type="CDD" id="cd06424">
    <property type="entry name" value="UGGPase"/>
    <property type="match status" value="1"/>
</dbReference>
<evidence type="ECO:0000313" key="8">
    <source>
        <dbReference type="EMBL" id="KAK9828897.1"/>
    </source>
</evidence>
<reference evidence="8 9" key="1">
    <citation type="journal article" date="2024" name="Nat. Commun.">
        <title>Phylogenomics reveals the evolutionary origins of lichenization in chlorophyte algae.</title>
        <authorList>
            <person name="Puginier C."/>
            <person name="Libourel C."/>
            <person name="Otte J."/>
            <person name="Skaloud P."/>
            <person name="Haon M."/>
            <person name="Grisel S."/>
            <person name="Petersen M."/>
            <person name="Berrin J.G."/>
            <person name="Delaux P.M."/>
            <person name="Dal Grande F."/>
            <person name="Keller J."/>
        </authorList>
    </citation>
    <scope>NUCLEOTIDE SEQUENCE [LARGE SCALE GENOMIC DNA]</scope>
    <source>
        <strain evidence="8 9">SAG 2043</strain>
    </source>
</reference>
<organism evidence="8 9">
    <name type="scientific">[Myrmecia] bisecta</name>
    <dbReference type="NCBI Taxonomy" id="41462"/>
    <lineage>
        <taxon>Eukaryota</taxon>
        <taxon>Viridiplantae</taxon>
        <taxon>Chlorophyta</taxon>
        <taxon>core chlorophytes</taxon>
        <taxon>Trebouxiophyceae</taxon>
        <taxon>Trebouxiales</taxon>
        <taxon>Trebouxiaceae</taxon>
        <taxon>Myrmecia</taxon>
    </lineage>
</organism>
<evidence type="ECO:0000256" key="2">
    <source>
        <dbReference type="ARBA" id="ARBA00001946"/>
    </source>
</evidence>
<evidence type="ECO:0000313" key="9">
    <source>
        <dbReference type="Proteomes" id="UP001489004"/>
    </source>
</evidence>
<dbReference type="PANTHER" id="PTHR11952:SF9">
    <property type="entry name" value="UDP-SUGAR PYROPHOSPHORYLASE"/>
    <property type="match status" value="1"/>
</dbReference>
<comment type="similarity">
    <text evidence="5">Belongs to the USP family.</text>
</comment>
<dbReference type="FunFam" id="2.160.10.30:FF:000001">
    <property type="entry name" value="UDP-sugar pyrophosphorylase"/>
    <property type="match status" value="1"/>
</dbReference>
<evidence type="ECO:0000256" key="4">
    <source>
        <dbReference type="ARBA" id="ARBA00022695"/>
    </source>
</evidence>